<keyword evidence="1" id="KW-0812">Transmembrane</keyword>
<feature type="transmembrane region" description="Helical" evidence="1">
    <location>
        <begin position="90"/>
        <end position="113"/>
    </location>
</feature>
<accession>A0A3P7RTA4</accession>
<dbReference type="EMBL" id="LR130778">
    <property type="protein sequence ID" value="VDN46136.1"/>
    <property type="molecule type" value="Genomic_DNA"/>
</dbReference>
<evidence type="ECO:0000313" key="2">
    <source>
        <dbReference type="EMBL" id="VDN46136.1"/>
    </source>
</evidence>
<name>A0A3P7RTA4_9FIRM</name>
<dbReference type="InterPro" id="IPR052348">
    <property type="entry name" value="Metallopeptidase_M50B"/>
</dbReference>
<evidence type="ECO:0000256" key="1">
    <source>
        <dbReference type="SAM" id="Phobius"/>
    </source>
</evidence>
<keyword evidence="1" id="KW-0472">Membrane</keyword>
<proteinExistence type="predicted"/>
<dbReference type="RefSeq" id="WP_125135698.1">
    <property type="nucleotide sequence ID" value="NZ_LR130778.1"/>
</dbReference>
<feature type="transmembrane region" description="Helical" evidence="1">
    <location>
        <begin position="51"/>
        <end position="70"/>
    </location>
</feature>
<keyword evidence="3" id="KW-1185">Reference proteome</keyword>
<dbReference type="PANTHER" id="PTHR35864:SF1">
    <property type="entry name" value="ZINC METALLOPROTEASE YWHC-RELATED"/>
    <property type="match status" value="1"/>
</dbReference>
<dbReference type="OrthoDB" id="9800627at2"/>
<protein>
    <recommendedName>
        <fullName evidence="4">Site-2 protease family protein</fullName>
    </recommendedName>
</protein>
<dbReference type="PANTHER" id="PTHR35864">
    <property type="entry name" value="ZINC METALLOPROTEASE MJ0611-RELATED"/>
    <property type="match status" value="1"/>
</dbReference>
<feature type="transmembrane region" description="Helical" evidence="1">
    <location>
        <begin position="120"/>
        <end position="141"/>
    </location>
</feature>
<organism evidence="2 3">
    <name type="scientific">Petrocella atlantisensis</name>
    <dbReference type="NCBI Taxonomy" id="2173034"/>
    <lineage>
        <taxon>Bacteria</taxon>
        <taxon>Bacillati</taxon>
        <taxon>Bacillota</taxon>
        <taxon>Clostridia</taxon>
        <taxon>Lachnospirales</taxon>
        <taxon>Vallitaleaceae</taxon>
        <taxon>Petrocella</taxon>
    </lineage>
</organism>
<evidence type="ECO:0000313" key="3">
    <source>
        <dbReference type="Proteomes" id="UP000279029"/>
    </source>
</evidence>
<dbReference type="KEGG" id="cbar:PATL70BA_0290"/>
<feature type="transmembrane region" description="Helical" evidence="1">
    <location>
        <begin position="169"/>
        <end position="187"/>
    </location>
</feature>
<dbReference type="Proteomes" id="UP000279029">
    <property type="component" value="Chromosome"/>
</dbReference>
<gene>
    <name evidence="2" type="ORF">PATL70BA_0290</name>
</gene>
<evidence type="ECO:0008006" key="4">
    <source>
        <dbReference type="Google" id="ProtNLM"/>
    </source>
</evidence>
<sequence>MTILIIRLIINALCGVIVMVAHELPKVFAAHFLTHPIYRKKTITIPKLTKFIDPIGLILFAFSTFGVGWQKPIEYNPNRLKDKERCLLPLMLSGQLASLMLMLFMLPIFNYLIQVKANPFLIYGAYKLVVFNMVIFIVNLFPVPPLDMSKMIYAFSPNNYFKLIQNQRYIHAGFILMIAFNIIEIIAREVLSPILNLMT</sequence>
<keyword evidence="1" id="KW-1133">Transmembrane helix</keyword>
<reference evidence="2 3" key="1">
    <citation type="submission" date="2018-09" db="EMBL/GenBank/DDBJ databases">
        <authorList>
            <person name="Postec A."/>
        </authorList>
    </citation>
    <scope>NUCLEOTIDE SEQUENCE [LARGE SCALE GENOMIC DNA]</scope>
    <source>
        <strain evidence="2">70B-A</strain>
    </source>
</reference>
<dbReference type="AlphaFoldDB" id="A0A3P7RTA4"/>